<dbReference type="InterPro" id="IPR022031">
    <property type="entry name" value="Rif1_N"/>
</dbReference>
<dbReference type="PANTHER" id="PTHR22928">
    <property type="entry name" value="TELOMERE-ASSOCIATED PROTEIN RIF1"/>
    <property type="match status" value="1"/>
</dbReference>
<accession>A0AAE9WAN6</accession>
<keyword evidence="6" id="KW-0131">Cell cycle</keyword>
<dbReference type="EMBL" id="CP115611">
    <property type="protein sequence ID" value="WBW72705.1"/>
    <property type="molecule type" value="Genomic_DNA"/>
</dbReference>
<dbReference type="PANTHER" id="PTHR22928:SF3">
    <property type="entry name" value="TELOMERE-ASSOCIATED PROTEIN RIF1"/>
    <property type="match status" value="1"/>
</dbReference>
<feature type="compositionally biased region" description="Basic and acidic residues" evidence="7">
    <location>
        <begin position="1085"/>
        <end position="1104"/>
    </location>
</feature>
<feature type="region of interest" description="Disordered" evidence="7">
    <location>
        <begin position="1266"/>
        <end position="1286"/>
    </location>
</feature>
<feature type="compositionally biased region" description="Basic residues" evidence="7">
    <location>
        <begin position="1075"/>
        <end position="1084"/>
    </location>
</feature>
<evidence type="ECO:0000256" key="4">
    <source>
        <dbReference type="ARBA" id="ARBA00022895"/>
    </source>
</evidence>
<dbReference type="InterPro" id="IPR011989">
    <property type="entry name" value="ARM-like"/>
</dbReference>
<dbReference type="Pfam" id="PF12231">
    <property type="entry name" value="Rif1_N"/>
    <property type="match status" value="1"/>
</dbReference>
<evidence type="ECO:0000256" key="5">
    <source>
        <dbReference type="ARBA" id="ARBA00023242"/>
    </source>
</evidence>
<feature type="compositionally biased region" description="Polar residues" evidence="7">
    <location>
        <begin position="1106"/>
        <end position="1116"/>
    </location>
</feature>
<dbReference type="GO" id="GO:0140445">
    <property type="term" value="C:chromosome, telomeric repeat region"/>
    <property type="evidence" value="ECO:0007669"/>
    <property type="project" value="TreeGrafter"/>
</dbReference>
<keyword evidence="3" id="KW-0158">Chromosome</keyword>
<protein>
    <submittedName>
        <fullName evidence="9">Telomere length regulator protein Rif1</fullName>
    </submittedName>
</protein>
<dbReference type="KEGG" id="som:SOMG_02365"/>
<dbReference type="Gene3D" id="1.25.10.10">
    <property type="entry name" value="Leucine-rich Repeat Variant"/>
    <property type="match status" value="1"/>
</dbReference>
<evidence type="ECO:0000313" key="9">
    <source>
        <dbReference type="EMBL" id="WBW72705.1"/>
    </source>
</evidence>
<evidence type="ECO:0000256" key="2">
    <source>
        <dbReference type="ARBA" id="ARBA00004574"/>
    </source>
</evidence>
<keyword evidence="5" id="KW-0539">Nucleus</keyword>
<dbReference type="InterPro" id="IPR016024">
    <property type="entry name" value="ARM-type_fold"/>
</dbReference>
<dbReference type="RefSeq" id="XP_056036948.1">
    <property type="nucleotide sequence ID" value="XM_056181157.1"/>
</dbReference>
<dbReference type="GO" id="GO:0005634">
    <property type="term" value="C:nucleus"/>
    <property type="evidence" value="ECO:0007669"/>
    <property type="project" value="UniProtKB-SubCell"/>
</dbReference>
<proteinExistence type="predicted"/>
<dbReference type="GeneID" id="80875846"/>
<evidence type="ECO:0000256" key="6">
    <source>
        <dbReference type="ARBA" id="ARBA00023306"/>
    </source>
</evidence>
<keyword evidence="10" id="KW-1185">Reference proteome</keyword>
<feature type="compositionally biased region" description="Polar residues" evidence="7">
    <location>
        <begin position="46"/>
        <end position="58"/>
    </location>
</feature>
<evidence type="ECO:0000259" key="8">
    <source>
        <dbReference type="Pfam" id="PF12231"/>
    </source>
</evidence>
<dbReference type="SUPFAM" id="SSF48371">
    <property type="entry name" value="ARM repeat"/>
    <property type="match status" value="1"/>
</dbReference>
<name>A0AAE9WAN6_9SCHI</name>
<dbReference type="GO" id="GO:0000723">
    <property type="term" value="P:telomere maintenance"/>
    <property type="evidence" value="ECO:0007669"/>
    <property type="project" value="TreeGrafter"/>
</dbReference>
<feature type="domain" description="Telomere-associated protein Rif1 N-terminal" evidence="8">
    <location>
        <begin position="111"/>
        <end position="473"/>
    </location>
</feature>
<sequence>MRKDNAVKESQKVHVDDPSTPNGKTVNPSDPASNLTRKKKVAFNTELENSPGGSQPSYGTPKRGILKTSTALARLKQTDESNDQQNGFTNEANGTSEDIQSWFRSGIEDLEHVERPVRIEIYSKLSSFLKTYTPNLPEDPIFLLLNQLCSFLLCDRSACLNTGKPDFHLNCQANKLLSVLLWHPTISSHIQSDTASVFIEQSLQILESSKLTKALAAQHLHLLSCQKCPLGIPPLCDRIINVCLTLPFPSLVVGQERLAVLNKLLSQCPKAFAQRVVDWAPYLLACLVDASKPIREKALLLALDLSKYLYHDKLIARSILSSFHTEIGGTTFIYLISNHFERLVTEEDDGVYVAHAWAAIISILGGARISSWEYFNAWLKIIQLCFNSANPLTKCAAQTSWIRLIHEFSLSETLTQANKRLTLLCQPIAMVLSTRNLPTVKSAAMSTLTALIYACLRPGISSPMLSLLWDTVVVKIIEKSALKSEQTMPEAADILIALFDASSNNFWRDDRLVQRELIDTKELPKLNPNWVRSNCQKTIEPINSLILLARPNYNIKQNQGRKQGKGMSYEQSFVVWTTFVKCLSSAGQKEIKRSVDTGKAICCICTSLRNFLCAKPLRKDEVYIERLTRYASLVRCTVEAYDIQLFVEYSYIVSNNELLLMDPTVQSSDQESICPLVYLLQSMATLTDGTMFSTLHAAYSSILSLLDESNLSLAVKLRLYWDCVSPLSEHDNLILARVLVSHEVSRSASEAFLIEVKNKQKRNISFEEFLGIEHSTVLKLLSWNVKYCSISDADSVGNLLIHYGNTVSDLYGEDKVLISVIEPFIHILHKDLSFESSKIFSFAMAIMKVPFLSFLAENDHTLYDSAYFEDCRESYLKIINMYNALLIKAYDSDQMDLKCLFIEAISNYMISIPKSLRLQTVFGLVDGLSRWFYMENVNTFLKSSSIYNMCIEFCQLILRLIIEAEQNPNELIDKLSPLITTGLKSKAADVVVSFIYFWNQIFGSFESEEYPIELQKTIIELSHDHYIRLPFSSSYSEFKDLANEQNTQPNNGIIEGKNDINSGIVSTPKKENSSKKKNKKNGSNKKKENKSLEAKVRESDKPPVHSEQSSMENSVMPQGGSDGYNKILDDTAEGLATSQVKNSTGEIGKIIEHGENTELNTTKDVQSDHMDVRLDDSQHINVAGNVDSKLPTVIESPVVTHDFIDSSNVNISDINIEGLTVEKKSPTEVIVDADSSYESNLLRRSSSRTEDVALLNQTTSLEPQTVNDKKRVFDSEESELGPAGSIEHGKKRFTSLLAEGGEGDSDTTTGVTNLISSLDESLTPSSAIRVLSEATSQIEESIHGMRSEEVLCLGDILGRLQKAILSRVN</sequence>
<reference evidence="9 10" key="1">
    <citation type="journal article" date="2023" name="G3 (Bethesda)">
        <title>A high-quality reference genome for the fission yeast Schizosaccharomyces osmophilus.</title>
        <authorList>
            <person name="Jia G.S."/>
            <person name="Zhang W.C."/>
            <person name="Liang Y."/>
            <person name="Liu X.H."/>
            <person name="Rhind N."/>
            <person name="Pidoux A."/>
            <person name="Brysch-Herzberg M."/>
            <person name="Du L.L."/>
        </authorList>
    </citation>
    <scope>NUCLEOTIDE SEQUENCE [LARGE SCALE GENOMIC DNA]</scope>
    <source>
        <strain evidence="9 10">CBS 15793</strain>
    </source>
</reference>
<keyword evidence="4" id="KW-0779">Telomere</keyword>
<organism evidence="9 10">
    <name type="scientific">Schizosaccharomyces osmophilus</name>
    <dbReference type="NCBI Taxonomy" id="2545709"/>
    <lineage>
        <taxon>Eukaryota</taxon>
        <taxon>Fungi</taxon>
        <taxon>Dikarya</taxon>
        <taxon>Ascomycota</taxon>
        <taxon>Taphrinomycotina</taxon>
        <taxon>Schizosaccharomycetes</taxon>
        <taxon>Schizosaccharomycetales</taxon>
        <taxon>Schizosaccharomycetaceae</taxon>
        <taxon>Schizosaccharomyces</taxon>
    </lineage>
</organism>
<feature type="region of interest" description="Disordered" evidence="7">
    <location>
        <begin position="1046"/>
        <end position="1128"/>
    </location>
</feature>
<feature type="region of interest" description="Disordered" evidence="7">
    <location>
        <begin position="1"/>
        <end position="63"/>
    </location>
</feature>
<comment type="subcellular location">
    <subcellularLocation>
        <location evidence="2">Chromosome</location>
        <location evidence="2">Telomere</location>
    </subcellularLocation>
    <subcellularLocation>
        <location evidence="1">Nucleus</location>
    </subcellularLocation>
</comment>
<evidence type="ECO:0000256" key="3">
    <source>
        <dbReference type="ARBA" id="ARBA00022454"/>
    </source>
</evidence>
<evidence type="ECO:0000256" key="1">
    <source>
        <dbReference type="ARBA" id="ARBA00004123"/>
    </source>
</evidence>
<dbReference type="Proteomes" id="UP001212411">
    <property type="component" value="Chromosome 1"/>
</dbReference>
<evidence type="ECO:0000313" key="10">
    <source>
        <dbReference type="Proteomes" id="UP001212411"/>
    </source>
</evidence>
<feature type="compositionally biased region" description="Basic and acidic residues" evidence="7">
    <location>
        <begin position="1"/>
        <end position="17"/>
    </location>
</feature>
<feature type="compositionally biased region" description="Polar residues" evidence="7">
    <location>
        <begin position="19"/>
        <end position="35"/>
    </location>
</feature>
<gene>
    <name evidence="9" type="primary">rif1</name>
    <name evidence="9" type="ORF">SOMG_02365</name>
</gene>
<evidence type="ECO:0000256" key="7">
    <source>
        <dbReference type="SAM" id="MobiDB-lite"/>
    </source>
</evidence>